<accession>A0A075TZE5</accession>
<evidence type="ECO:0000256" key="1">
    <source>
        <dbReference type="SAM" id="Phobius"/>
    </source>
</evidence>
<reference evidence="2 3" key="1">
    <citation type="journal article" date="2014" name="Genome Announc.">
        <title>Complete Genome Sequences of Fish Pathogenic Weissella ceti Strains WS74 and WS105.</title>
        <authorList>
            <person name="Figueiredo H.C."/>
            <person name="Leal C.A."/>
            <person name="Dorella F.A."/>
            <person name="Carvalho A.F."/>
            <person name="Soares S.C."/>
            <person name="Pereira F.L."/>
            <person name="Azevedo V.A."/>
        </authorList>
    </citation>
    <scope>NUCLEOTIDE SEQUENCE [LARGE SCALE GENOMIC DNA]</scope>
    <source>
        <strain evidence="2 3">WS74</strain>
    </source>
</reference>
<dbReference type="KEGG" id="wct:WS74_0733"/>
<keyword evidence="1" id="KW-1133">Transmembrane helix</keyword>
<dbReference type="OrthoDB" id="2189687at2"/>
<dbReference type="PATRIC" id="fig|759620.7.peg.755"/>
<dbReference type="EMBL" id="CP009223">
    <property type="protein sequence ID" value="AIM62985.1"/>
    <property type="molecule type" value="Genomic_DNA"/>
</dbReference>
<dbReference type="RefSeq" id="WP_009496452.1">
    <property type="nucleotide sequence ID" value="NZ_CP009223.1"/>
</dbReference>
<protein>
    <submittedName>
        <fullName evidence="2">Putative acetyltransferase</fullName>
    </submittedName>
</protein>
<feature type="transmembrane region" description="Helical" evidence="1">
    <location>
        <begin position="56"/>
        <end position="78"/>
    </location>
</feature>
<evidence type="ECO:0000313" key="2">
    <source>
        <dbReference type="EMBL" id="AIM62985.1"/>
    </source>
</evidence>
<proteinExistence type="predicted"/>
<evidence type="ECO:0000313" key="3">
    <source>
        <dbReference type="Proteomes" id="UP000029079"/>
    </source>
</evidence>
<dbReference type="Proteomes" id="UP000029079">
    <property type="component" value="Chromosome"/>
</dbReference>
<dbReference type="AlphaFoldDB" id="A0A075TZE5"/>
<dbReference type="KEGG" id="wci:WS105_0794"/>
<dbReference type="KEGG" id="wce:WS08_0731"/>
<reference evidence="3" key="2">
    <citation type="submission" date="2014-08" db="EMBL/GenBank/DDBJ databases">
        <title>Complete genome of Weissella ceti strain WS74 isolated from diseased rainbow trout in Brazil.</title>
        <authorList>
            <person name="Figueiredo H.C.P."/>
            <person name="Leal C.A.G."/>
            <person name="Pereira F.L."/>
            <person name="Soares S.C."/>
            <person name="Dorella F.A."/>
            <person name="Carvalho A.F."/>
            <person name="Azevedo V.A.C."/>
        </authorList>
    </citation>
    <scope>NUCLEOTIDE SEQUENCE [LARGE SCALE GENOMIC DNA]</scope>
    <source>
        <strain evidence="3">WS74</strain>
    </source>
</reference>
<dbReference type="STRING" id="759620.WS105_0794"/>
<keyword evidence="2" id="KW-0808">Transferase</keyword>
<keyword evidence="1" id="KW-0812">Transmembrane</keyword>
<organism evidence="2 3">
    <name type="scientific">Weissella ceti</name>
    <dbReference type="NCBI Taxonomy" id="759620"/>
    <lineage>
        <taxon>Bacteria</taxon>
        <taxon>Bacillati</taxon>
        <taxon>Bacillota</taxon>
        <taxon>Bacilli</taxon>
        <taxon>Lactobacillales</taxon>
        <taxon>Lactobacillaceae</taxon>
        <taxon>Weissella</taxon>
    </lineage>
</organism>
<keyword evidence="3" id="KW-1185">Reference proteome</keyword>
<name>A0A075TZE5_9LACO</name>
<sequence length="124" mass="14707">MFNVVKKDQEKIAIGLLSYLPRFRKFEHAQREFAWYEANPQERQLLLWRNNDTNHFSAIVGIEFAYGNVVVCLLAFGADVPKKARRKHMIEIFDALQQTYHDQVILGTFRTQRLITKWQRETHG</sequence>
<keyword evidence="1" id="KW-0472">Membrane</keyword>
<gene>
    <name evidence="2" type="ORF">WS74_0733</name>
</gene>
<dbReference type="GO" id="GO:0016740">
    <property type="term" value="F:transferase activity"/>
    <property type="evidence" value="ECO:0007669"/>
    <property type="project" value="UniProtKB-KW"/>
</dbReference>